<organism evidence="3 4">
    <name type="scientific">Hymenoscyphus albidus</name>
    <dbReference type="NCBI Taxonomy" id="595503"/>
    <lineage>
        <taxon>Eukaryota</taxon>
        <taxon>Fungi</taxon>
        <taxon>Dikarya</taxon>
        <taxon>Ascomycota</taxon>
        <taxon>Pezizomycotina</taxon>
        <taxon>Leotiomycetes</taxon>
        <taxon>Helotiales</taxon>
        <taxon>Helotiaceae</taxon>
        <taxon>Hymenoscyphus</taxon>
    </lineage>
</organism>
<protein>
    <recommendedName>
        <fullName evidence="5">Secreted protein</fullName>
    </recommendedName>
</protein>
<evidence type="ECO:0000313" key="4">
    <source>
        <dbReference type="Proteomes" id="UP000701801"/>
    </source>
</evidence>
<evidence type="ECO:0000313" key="3">
    <source>
        <dbReference type="EMBL" id="CAG8972367.1"/>
    </source>
</evidence>
<evidence type="ECO:0000256" key="1">
    <source>
        <dbReference type="SAM" id="MobiDB-lite"/>
    </source>
</evidence>
<comment type="caution">
    <text evidence="3">The sequence shown here is derived from an EMBL/GenBank/DDBJ whole genome shotgun (WGS) entry which is preliminary data.</text>
</comment>
<feature type="transmembrane region" description="Helical" evidence="2">
    <location>
        <begin position="18"/>
        <end position="37"/>
    </location>
</feature>
<keyword evidence="2" id="KW-1133">Transmembrane helix</keyword>
<sequence>MIIIDSLNIVNNRSTLSLIMYTAALLIIPALVAASPLNSDYTPLQRRADPPVDQITIVSASSSGNGCPQGTVSTSLSPDKTLITFGFDAFQAYIGPAAAQADKTKQCQLHLSLKYPGGFQYAITDATYHGYARLDAGVTGNFLSTYYFSQSASSTCTTKSSISGASWLNGDVYTKHDEVETTATIWSPCGDTGLLNINNRIALTSTNTKASGEISNDDATVAFTHQAHVSWRQCTPGGASGGGVFNPGPGGASTMASDTATPARDGPPSQFSTVPGGSTVIIPGGNGGFGGSTGSGSSWTIGPGSTTITQG</sequence>
<accession>A0A9N9LGW3</accession>
<evidence type="ECO:0000256" key="2">
    <source>
        <dbReference type="SAM" id="Phobius"/>
    </source>
</evidence>
<dbReference type="OrthoDB" id="152248at2759"/>
<keyword evidence="4" id="KW-1185">Reference proteome</keyword>
<dbReference type="EMBL" id="CAJVRM010000043">
    <property type="protein sequence ID" value="CAG8972367.1"/>
    <property type="molecule type" value="Genomic_DNA"/>
</dbReference>
<evidence type="ECO:0008006" key="5">
    <source>
        <dbReference type="Google" id="ProtNLM"/>
    </source>
</evidence>
<dbReference type="PANTHER" id="PTHR38847">
    <property type="match status" value="1"/>
</dbReference>
<dbReference type="InterPro" id="IPR025649">
    <property type="entry name" value="DUF4360"/>
</dbReference>
<reference evidence="3" key="1">
    <citation type="submission" date="2021-07" db="EMBL/GenBank/DDBJ databases">
        <authorList>
            <person name="Durling M."/>
        </authorList>
    </citation>
    <scope>NUCLEOTIDE SEQUENCE</scope>
</reference>
<feature type="region of interest" description="Disordered" evidence="1">
    <location>
        <begin position="288"/>
        <end position="311"/>
    </location>
</feature>
<keyword evidence="2" id="KW-0812">Transmembrane</keyword>
<dbReference type="Pfam" id="PF14273">
    <property type="entry name" value="DUF4360"/>
    <property type="match status" value="1"/>
</dbReference>
<name>A0A9N9LGW3_9HELO</name>
<dbReference type="PANTHER" id="PTHR38847:SF1">
    <property type="entry name" value="PSEUDOURIDINE SYNTHASE RSUA_RLUA-LIKE DOMAIN-CONTAINING PROTEIN"/>
    <property type="match status" value="1"/>
</dbReference>
<dbReference type="Proteomes" id="UP000701801">
    <property type="component" value="Unassembled WGS sequence"/>
</dbReference>
<feature type="region of interest" description="Disordered" evidence="1">
    <location>
        <begin position="246"/>
        <end position="270"/>
    </location>
</feature>
<proteinExistence type="predicted"/>
<dbReference type="AlphaFoldDB" id="A0A9N9LGW3"/>
<feature type="compositionally biased region" description="Low complexity" evidence="1">
    <location>
        <begin position="295"/>
        <end position="311"/>
    </location>
</feature>
<keyword evidence="2" id="KW-0472">Membrane</keyword>
<gene>
    <name evidence="3" type="ORF">HYALB_00005035</name>
</gene>